<feature type="transmembrane region" description="Helical" evidence="2">
    <location>
        <begin position="96"/>
        <end position="119"/>
    </location>
</feature>
<gene>
    <name evidence="3" type="ORF">HYH03_015625</name>
</gene>
<evidence type="ECO:0000313" key="4">
    <source>
        <dbReference type="Proteomes" id="UP000612055"/>
    </source>
</evidence>
<sequence length="392" mass="38774">MALQLARGAPAGRCGCSSRLAQRGPCPSPRPLSRRPCKPVAFKERSDDIDAPPPSASTRPTGDSPANPSAAAYGREPLVDSTANLRSVNLGPMATLMYPLLTYGTAAAAAAATVLPGPVGSALFPGATLAAPQRLLLVLTGAALLPTVAAKHEIKRAADSGIVGAPAFKQLASACLMHGVLALVVLTQAVSLRNPVLAASVGALSGLATITTSYTLMKIRESGQVLPSTRGLLGGVLDLISPRNLNATAYFAATVLTMALGGSFFLTEPGSACPFGLTAARGAVDVFCMRMAGAATLANGLVLGLVKQAADAGRAGSPLYQALNVGLALGAGISAIAMLAAVATKHAAGAGPTWAYAGLMGAVAVLAGANKITAPPPAVQAAGGNGAGGAAF</sequence>
<dbReference type="EMBL" id="JAEHOE010000125">
    <property type="protein sequence ID" value="KAG2485653.1"/>
    <property type="molecule type" value="Genomic_DNA"/>
</dbReference>
<keyword evidence="4" id="KW-1185">Reference proteome</keyword>
<feature type="transmembrane region" description="Helical" evidence="2">
    <location>
        <begin position="247"/>
        <end position="267"/>
    </location>
</feature>
<feature type="transmembrane region" description="Helical" evidence="2">
    <location>
        <begin position="131"/>
        <end position="150"/>
    </location>
</feature>
<name>A0A836BSE1_9CHLO</name>
<evidence type="ECO:0000313" key="3">
    <source>
        <dbReference type="EMBL" id="KAG2485653.1"/>
    </source>
</evidence>
<reference evidence="3" key="1">
    <citation type="journal article" date="2020" name="bioRxiv">
        <title>Comparative genomics of Chlamydomonas.</title>
        <authorList>
            <person name="Craig R.J."/>
            <person name="Hasan A.R."/>
            <person name="Ness R.W."/>
            <person name="Keightley P.D."/>
        </authorList>
    </citation>
    <scope>NUCLEOTIDE SEQUENCE</scope>
    <source>
        <strain evidence="3">CCAP 11/70</strain>
    </source>
</reference>
<keyword evidence="2" id="KW-0472">Membrane</keyword>
<dbReference type="AlphaFoldDB" id="A0A836BSE1"/>
<feature type="transmembrane region" description="Helical" evidence="2">
    <location>
        <begin position="171"/>
        <end position="190"/>
    </location>
</feature>
<dbReference type="OrthoDB" id="533856at2759"/>
<organism evidence="3 4">
    <name type="scientific">Edaphochlamys debaryana</name>
    <dbReference type="NCBI Taxonomy" id="47281"/>
    <lineage>
        <taxon>Eukaryota</taxon>
        <taxon>Viridiplantae</taxon>
        <taxon>Chlorophyta</taxon>
        <taxon>core chlorophytes</taxon>
        <taxon>Chlorophyceae</taxon>
        <taxon>CS clade</taxon>
        <taxon>Chlamydomonadales</taxon>
        <taxon>Chlamydomonadales incertae sedis</taxon>
        <taxon>Edaphochlamys</taxon>
    </lineage>
</organism>
<dbReference type="Proteomes" id="UP000612055">
    <property type="component" value="Unassembled WGS sequence"/>
</dbReference>
<evidence type="ECO:0000256" key="2">
    <source>
        <dbReference type="SAM" id="Phobius"/>
    </source>
</evidence>
<evidence type="ECO:0000256" key="1">
    <source>
        <dbReference type="SAM" id="MobiDB-lite"/>
    </source>
</evidence>
<feature type="compositionally biased region" description="Polar residues" evidence="1">
    <location>
        <begin position="56"/>
        <end position="67"/>
    </location>
</feature>
<feature type="transmembrane region" description="Helical" evidence="2">
    <location>
        <begin position="196"/>
        <end position="217"/>
    </location>
</feature>
<feature type="transmembrane region" description="Helical" evidence="2">
    <location>
        <begin position="287"/>
        <end position="306"/>
    </location>
</feature>
<comment type="caution">
    <text evidence="3">The sequence shown here is derived from an EMBL/GenBank/DDBJ whole genome shotgun (WGS) entry which is preliminary data.</text>
</comment>
<feature type="transmembrane region" description="Helical" evidence="2">
    <location>
        <begin position="353"/>
        <end position="370"/>
    </location>
</feature>
<proteinExistence type="predicted"/>
<feature type="region of interest" description="Disordered" evidence="1">
    <location>
        <begin position="1"/>
        <end position="75"/>
    </location>
</feature>
<keyword evidence="2" id="KW-1133">Transmembrane helix</keyword>
<protein>
    <submittedName>
        <fullName evidence="3">Uncharacterized protein</fullName>
    </submittedName>
</protein>
<keyword evidence="2" id="KW-0812">Transmembrane</keyword>
<feature type="transmembrane region" description="Helical" evidence="2">
    <location>
        <begin position="318"/>
        <end position="341"/>
    </location>
</feature>
<accession>A0A836BSE1</accession>